<proteinExistence type="predicted"/>
<protein>
    <submittedName>
        <fullName evidence="2">Uncharacterized protein</fullName>
    </submittedName>
</protein>
<organism evidence="2 3">
    <name type="scientific">Brassica campestris</name>
    <name type="common">Field mustard</name>
    <dbReference type="NCBI Taxonomy" id="3711"/>
    <lineage>
        <taxon>Eukaryota</taxon>
        <taxon>Viridiplantae</taxon>
        <taxon>Streptophyta</taxon>
        <taxon>Embryophyta</taxon>
        <taxon>Tracheophyta</taxon>
        <taxon>Spermatophyta</taxon>
        <taxon>Magnoliopsida</taxon>
        <taxon>eudicotyledons</taxon>
        <taxon>Gunneridae</taxon>
        <taxon>Pentapetalae</taxon>
        <taxon>rosids</taxon>
        <taxon>malvids</taxon>
        <taxon>Brassicales</taxon>
        <taxon>Brassicaceae</taxon>
        <taxon>Brassiceae</taxon>
        <taxon>Brassica</taxon>
    </lineage>
</organism>
<dbReference type="AlphaFoldDB" id="A0A8D9FXG4"/>
<keyword evidence="1" id="KW-1133">Transmembrane helix</keyword>
<dbReference type="Proteomes" id="UP000694005">
    <property type="component" value="Chromosome A09"/>
</dbReference>
<keyword evidence="1" id="KW-0472">Membrane</keyword>
<accession>A0A8D9FXG4</accession>
<gene>
    <name evidence="2" type="ORF">BRAPAZ1V2_A09P11360.2</name>
</gene>
<evidence type="ECO:0000313" key="3">
    <source>
        <dbReference type="Proteomes" id="UP000694005"/>
    </source>
</evidence>
<reference evidence="2 3" key="1">
    <citation type="submission" date="2021-07" db="EMBL/GenBank/DDBJ databases">
        <authorList>
            <consortium name="Genoscope - CEA"/>
            <person name="William W."/>
        </authorList>
    </citation>
    <scope>NUCLEOTIDE SEQUENCE [LARGE SCALE GENOMIC DNA]</scope>
</reference>
<feature type="transmembrane region" description="Helical" evidence="1">
    <location>
        <begin position="23"/>
        <end position="39"/>
    </location>
</feature>
<keyword evidence="1" id="KW-0812">Transmembrane</keyword>
<sequence>MWFLFLSSLATSSSPLLSLQRPLFVALTVSVIQFPVFFVEARARKVCVYWSGLVLSDFAAFGSFMKIDRSLTCWIMKPWILCLGEVISIYVRAL</sequence>
<feature type="transmembrane region" description="Helical" evidence="1">
    <location>
        <begin position="46"/>
        <end position="65"/>
    </location>
</feature>
<evidence type="ECO:0000256" key="1">
    <source>
        <dbReference type="SAM" id="Phobius"/>
    </source>
</evidence>
<evidence type="ECO:0000313" key="2">
    <source>
        <dbReference type="EMBL" id="CAG7860669.1"/>
    </source>
</evidence>
<name>A0A8D9FXG4_BRACM</name>
<dbReference type="EMBL" id="LS974625">
    <property type="protein sequence ID" value="CAG7860669.1"/>
    <property type="molecule type" value="Genomic_DNA"/>
</dbReference>
<dbReference type="Gramene" id="A09p11360.2_BraZ1">
    <property type="protein sequence ID" value="A09p11360.2_BraZ1.CDS"/>
    <property type="gene ID" value="A09g11360.2_BraZ1"/>
</dbReference>